<organism evidence="4 5">
    <name type="scientific">Brachybacterium halotolerans</name>
    <dbReference type="NCBI Taxonomy" id="2795215"/>
    <lineage>
        <taxon>Bacteria</taxon>
        <taxon>Bacillati</taxon>
        <taxon>Actinomycetota</taxon>
        <taxon>Actinomycetes</taxon>
        <taxon>Micrococcales</taxon>
        <taxon>Dermabacteraceae</taxon>
        <taxon>Brachybacterium</taxon>
    </lineage>
</organism>
<protein>
    <submittedName>
        <fullName evidence="4">TIM barrel protein</fullName>
    </submittedName>
</protein>
<dbReference type="RefSeq" id="WP_200502802.1">
    <property type="nucleotide sequence ID" value="NZ_JAEDAJ010000006.1"/>
</dbReference>
<name>A0ABS1BBV9_9MICO</name>
<feature type="domain" description="Xylose isomerase-like TIM barrel" evidence="3">
    <location>
        <begin position="54"/>
        <end position="301"/>
    </location>
</feature>
<evidence type="ECO:0000313" key="5">
    <source>
        <dbReference type="Proteomes" id="UP000612352"/>
    </source>
</evidence>
<evidence type="ECO:0000256" key="2">
    <source>
        <dbReference type="SAM" id="MobiDB-lite"/>
    </source>
</evidence>
<dbReference type="PANTHER" id="PTHR12110">
    <property type="entry name" value="HYDROXYPYRUVATE ISOMERASE"/>
    <property type="match status" value="1"/>
</dbReference>
<dbReference type="EMBL" id="JAEDAJ010000006">
    <property type="protein sequence ID" value="MBK0331972.1"/>
    <property type="molecule type" value="Genomic_DNA"/>
</dbReference>
<dbReference type="InterPro" id="IPR050312">
    <property type="entry name" value="IolE/XylAMocC-like"/>
</dbReference>
<gene>
    <name evidence="4" type="ORF">I8D64_11235</name>
</gene>
<reference evidence="4 5" key="1">
    <citation type="submission" date="2020-12" db="EMBL/GenBank/DDBJ databases">
        <title>Brachybacterium sp. MASK1Z-5, whole genome shotgun sequence.</title>
        <authorList>
            <person name="Tuo L."/>
        </authorList>
    </citation>
    <scope>NUCLEOTIDE SEQUENCE [LARGE SCALE GENOMIC DNA]</scope>
    <source>
        <strain evidence="4 5">MASK1Z-5</strain>
    </source>
</reference>
<keyword evidence="1" id="KW-0119">Carbohydrate metabolism</keyword>
<dbReference type="Gene3D" id="3.20.20.150">
    <property type="entry name" value="Divalent-metal-dependent TIM barrel enzymes"/>
    <property type="match status" value="1"/>
</dbReference>
<sequence>MTSAPSPAPTPATADLSHNPEAPFDRLTIGVCPDQWGVWFPQDEKQIPWRTALAEMAEAGFSVMETGPWGYFPQDAADLKHVMDEHGFRVVAGTGWGILHKEEAWPETERTFRAIAETHAAVGAEYMVHLPPLYRDDKTWEFTDDRQLTGEAWKLYVTHANELGRILKEDYGLTMVLHPHGDSHIETPEEIARVFEATDPELVSFCLDTGHVVYGGGDPISMIDEYPDRIGYVHIKAFDADITREAHEKDWPFGQAVAKGASVRPPAGLPDMKDLVAKLATLDRDLYVICEQDLYPCDPSLPLPNAVKTREFLAECGLGLKHA</sequence>
<evidence type="ECO:0000313" key="4">
    <source>
        <dbReference type="EMBL" id="MBK0331972.1"/>
    </source>
</evidence>
<proteinExistence type="predicted"/>
<dbReference type="InterPro" id="IPR013022">
    <property type="entry name" value="Xyl_isomerase-like_TIM-brl"/>
</dbReference>
<comment type="caution">
    <text evidence="4">The sequence shown here is derived from an EMBL/GenBank/DDBJ whole genome shotgun (WGS) entry which is preliminary data.</text>
</comment>
<accession>A0ABS1BBV9</accession>
<evidence type="ECO:0000259" key="3">
    <source>
        <dbReference type="Pfam" id="PF01261"/>
    </source>
</evidence>
<feature type="compositionally biased region" description="Pro residues" evidence="2">
    <location>
        <begin position="1"/>
        <end position="10"/>
    </location>
</feature>
<dbReference type="InterPro" id="IPR036237">
    <property type="entry name" value="Xyl_isomerase-like_sf"/>
</dbReference>
<dbReference type="PANTHER" id="PTHR12110:SF41">
    <property type="entry name" value="INOSOSE DEHYDRATASE"/>
    <property type="match status" value="1"/>
</dbReference>
<evidence type="ECO:0000256" key="1">
    <source>
        <dbReference type="ARBA" id="ARBA00023277"/>
    </source>
</evidence>
<dbReference type="Proteomes" id="UP000612352">
    <property type="component" value="Unassembled WGS sequence"/>
</dbReference>
<feature type="region of interest" description="Disordered" evidence="2">
    <location>
        <begin position="1"/>
        <end position="21"/>
    </location>
</feature>
<dbReference type="SUPFAM" id="SSF51658">
    <property type="entry name" value="Xylose isomerase-like"/>
    <property type="match status" value="1"/>
</dbReference>
<dbReference type="Pfam" id="PF01261">
    <property type="entry name" value="AP_endonuc_2"/>
    <property type="match status" value="1"/>
</dbReference>
<keyword evidence="5" id="KW-1185">Reference proteome</keyword>